<evidence type="ECO:0000313" key="2">
    <source>
        <dbReference type="EMBL" id="OWZ20961.1"/>
    </source>
</evidence>
<feature type="region of interest" description="Disordered" evidence="1">
    <location>
        <begin position="22"/>
        <end position="42"/>
    </location>
</feature>
<dbReference type="Proteomes" id="UP000198211">
    <property type="component" value="Unassembled WGS sequence"/>
</dbReference>
<accession>A0A225WTM9</accession>
<gene>
    <name evidence="2" type="ORF">PHMEG_0004555</name>
</gene>
<name>A0A225WTM9_9STRA</name>
<dbReference type="EMBL" id="NBNE01000271">
    <property type="protein sequence ID" value="OWZ20961.1"/>
    <property type="molecule type" value="Genomic_DNA"/>
</dbReference>
<evidence type="ECO:0000313" key="3">
    <source>
        <dbReference type="Proteomes" id="UP000198211"/>
    </source>
</evidence>
<reference evidence="3" key="1">
    <citation type="submission" date="2017-03" db="EMBL/GenBank/DDBJ databases">
        <title>Phytopthora megakarya and P. palmivora, two closely related causual agents of cacao black pod achieved similar genome size and gene model numbers by different mechanisms.</title>
        <authorList>
            <person name="Ali S."/>
            <person name="Shao J."/>
            <person name="Larry D.J."/>
            <person name="Kronmiller B."/>
            <person name="Shen D."/>
            <person name="Strem M.D."/>
            <person name="Melnick R.L."/>
            <person name="Guiltinan M.J."/>
            <person name="Tyler B.M."/>
            <person name="Meinhardt L.W."/>
            <person name="Bailey B.A."/>
        </authorList>
    </citation>
    <scope>NUCLEOTIDE SEQUENCE [LARGE SCALE GENOMIC DNA]</scope>
    <source>
        <strain evidence="3">zdho120</strain>
    </source>
</reference>
<feature type="compositionally biased region" description="Polar residues" evidence="1">
    <location>
        <begin position="25"/>
        <end position="35"/>
    </location>
</feature>
<organism evidence="2 3">
    <name type="scientific">Phytophthora megakarya</name>
    <dbReference type="NCBI Taxonomy" id="4795"/>
    <lineage>
        <taxon>Eukaryota</taxon>
        <taxon>Sar</taxon>
        <taxon>Stramenopiles</taxon>
        <taxon>Oomycota</taxon>
        <taxon>Peronosporomycetes</taxon>
        <taxon>Peronosporales</taxon>
        <taxon>Peronosporaceae</taxon>
        <taxon>Phytophthora</taxon>
    </lineage>
</organism>
<evidence type="ECO:0000256" key="1">
    <source>
        <dbReference type="SAM" id="MobiDB-lite"/>
    </source>
</evidence>
<sequence length="153" mass="17237">MYSILTEERVITHTRVRMGGANNVAYGQSATQTPRDQGPRPISEQEHEHFMIFTCHRGQLWKKKSMKYYRGGDRAKDGVCYLLDEKFSWCTLQDIVSAQDAAPPPRKMTQLGQGRICIPDDTKDLQVRVCVVGQFSIAGHIGTVVALPQISDR</sequence>
<protein>
    <submittedName>
        <fullName evidence="2">Uncharacterized protein</fullName>
    </submittedName>
</protein>
<dbReference type="AlphaFoldDB" id="A0A225WTM9"/>
<keyword evidence="3" id="KW-1185">Reference proteome</keyword>
<comment type="caution">
    <text evidence="2">The sequence shown here is derived from an EMBL/GenBank/DDBJ whole genome shotgun (WGS) entry which is preliminary data.</text>
</comment>
<proteinExistence type="predicted"/>